<evidence type="ECO:0000313" key="5">
    <source>
        <dbReference type="EMBL" id="KAJ6635261.1"/>
    </source>
</evidence>
<dbReference type="Pfam" id="PF17284">
    <property type="entry name" value="Spermine_synt_N"/>
    <property type="match status" value="1"/>
</dbReference>
<dbReference type="AlphaFoldDB" id="A0A9Q0RWQ2"/>
<name>A0A9Q0RWQ2_9DIPT</name>
<feature type="domain" description="PABS" evidence="4">
    <location>
        <begin position="6"/>
        <end position="110"/>
    </location>
</feature>
<dbReference type="PROSITE" id="PS51006">
    <property type="entry name" value="PABS_2"/>
    <property type="match status" value="1"/>
</dbReference>
<dbReference type="GO" id="GO:0005829">
    <property type="term" value="C:cytosol"/>
    <property type="evidence" value="ECO:0007669"/>
    <property type="project" value="TreeGrafter"/>
</dbReference>
<dbReference type="PANTHER" id="PTHR11558">
    <property type="entry name" value="SPERMIDINE/SPERMINE SYNTHASE"/>
    <property type="match status" value="1"/>
</dbReference>
<evidence type="ECO:0000313" key="6">
    <source>
        <dbReference type="Proteomes" id="UP001151699"/>
    </source>
</evidence>
<dbReference type="InterPro" id="IPR030373">
    <property type="entry name" value="PABS_CS"/>
</dbReference>
<comment type="similarity">
    <text evidence="1">Belongs to the spermidine/spermine synthase family.</text>
</comment>
<sequence length="110" mass="12273">MDKIQNGWFSEISEDLWPGQCFSLKVNKVLHEETSAFQDISILETETHGRALILDGIIQCTQKDEFAYQEMISFIPLNCHPNPKKVLIIGGGDGGVAREGNVQLTLIEVN</sequence>
<dbReference type="InterPro" id="IPR030374">
    <property type="entry name" value="PABS"/>
</dbReference>
<reference evidence="5" key="1">
    <citation type="submission" date="2022-07" db="EMBL/GenBank/DDBJ databases">
        <authorList>
            <person name="Trinca V."/>
            <person name="Uliana J.V.C."/>
            <person name="Torres T.T."/>
            <person name="Ward R.J."/>
            <person name="Monesi N."/>
        </authorList>
    </citation>
    <scope>NUCLEOTIDE SEQUENCE</scope>
    <source>
        <strain evidence="5">HSMRA1968</strain>
        <tissue evidence="5">Whole embryos</tissue>
    </source>
</reference>
<dbReference type="EMBL" id="WJQU01000004">
    <property type="protein sequence ID" value="KAJ6635261.1"/>
    <property type="molecule type" value="Genomic_DNA"/>
</dbReference>
<keyword evidence="6" id="KW-1185">Reference proteome</keyword>
<keyword evidence="3" id="KW-0620">Polyamine biosynthesis</keyword>
<dbReference type="GO" id="GO:0004766">
    <property type="term" value="F:spermidine synthase activity"/>
    <property type="evidence" value="ECO:0007669"/>
    <property type="project" value="TreeGrafter"/>
</dbReference>
<dbReference type="Gene3D" id="2.30.140.10">
    <property type="entry name" value="Spermidine synthase, tetramerisation domain"/>
    <property type="match status" value="1"/>
</dbReference>
<gene>
    <name evidence="5" type="primary">Srm</name>
    <name evidence="5" type="ORF">Bhyg_13846</name>
</gene>
<dbReference type="PROSITE" id="PS01330">
    <property type="entry name" value="PABS_1"/>
    <property type="match status" value="1"/>
</dbReference>
<organism evidence="5 6">
    <name type="scientific">Pseudolycoriella hygida</name>
    <dbReference type="NCBI Taxonomy" id="35572"/>
    <lineage>
        <taxon>Eukaryota</taxon>
        <taxon>Metazoa</taxon>
        <taxon>Ecdysozoa</taxon>
        <taxon>Arthropoda</taxon>
        <taxon>Hexapoda</taxon>
        <taxon>Insecta</taxon>
        <taxon>Pterygota</taxon>
        <taxon>Neoptera</taxon>
        <taxon>Endopterygota</taxon>
        <taxon>Diptera</taxon>
        <taxon>Nematocera</taxon>
        <taxon>Sciaroidea</taxon>
        <taxon>Sciaridae</taxon>
        <taxon>Pseudolycoriella</taxon>
    </lineage>
</organism>
<dbReference type="Gene3D" id="3.40.50.150">
    <property type="entry name" value="Vaccinia Virus protein VP39"/>
    <property type="match status" value="1"/>
</dbReference>
<evidence type="ECO:0000256" key="1">
    <source>
        <dbReference type="ARBA" id="ARBA00007867"/>
    </source>
</evidence>
<proteinExistence type="inferred from homology"/>
<accession>A0A9Q0RWQ2</accession>
<comment type="caution">
    <text evidence="3">Lacks conserved residue(s) required for the propagation of feature annotation.</text>
</comment>
<evidence type="ECO:0000259" key="4">
    <source>
        <dbReference type="PROSITE" id="PS51006"/>
    </source>
</evidence>
<evidence type="ECO:0000256" key="3">
    <source>
        <dbReference type="PROSITE-ProRule" id="PRU00354"/>
    </source>
</evidence>
<dbReference type="InterPro" id="IPR037163">
    <property type="entry name" value="Spermidine_synt_N_sf"/>
</dbReference>
<dbReference type="PANTHER" id="PTHR11558:SF11">
    <property type="entry name" value="SPERMIDINE SYNTHASE"/>
    <property type="match status" value="1"/>
</dbReference>
<protein>
    <submittedName>
        <fullName evidence="5">Spermidine synthase</fullName>
    </submittedName>
</protein>
<dbReference type="FunFam" id="2.30.140.10:FF:000013">
    <property type="entry name" value="Spermidine synthase"/>
    <property type="match status" value="1"/>
</dbReference>
<dbReference type="SUPFAM" id="SSF53335">
    <property type="entry name" value="S-adenosyl-L-methionine-dependent methyltransferases"/>
    <property type="match status" value="1"/>
</dbReference>
<dbReference type="Proteomes" id="UP001151699">
    <property type="component" value="Chromosome C"/>
</dbReference>
<dbReference type="GO" id="GO:0008295">
    <property type="term" value="P:spermidine biosynthetic process"/>
    <property type="evidence" value="ECO:0007669"/>
    <property type="project" value="TreeGrafter"/>
</dbReference>
<comment type="caution">
    <text evidence="5">The sequence shown here is derived from an EMBL/GenBank/DDBJ whole genome shotgun (WGS) entry which is preliminary data.</text>
</comment>
<dbReference type="OrthoDB" id="38125at2759"/>
<dbReference type="Pfam" id="PF01564">
    <property type="entry name" value="Spermine_synth"/>
    <property type="match status" value="1"/>
</dbReference>
<dbReference type="InterPro" id="IPR035246">
    <property type="entry name" value="Spermidine_synt_N"/>
</dbReference>
<evidence type="ECO:0000256" key="2">
    <source>
        <dbReference type="ARBA" id="ARBA00022679"/>
    </source>
</evidence>
<keyword evidence="2 3" id="KW-0808">Transferase</keyword>
<dbReference type="InterPro" id="IPR029063">
    <property type="entry name" value="SAM-dependent_MTases_sf"/>
</dbReference>
<dbReference type="InterPro" id="IPR001045">
    <property type="entry name" value="Spermi_synthase"/>
</dbReference>